<dbReference type="STRING" id="158441.A0A226EKF8"/>
<organism evidence="3 4">
    <name type="scientific">Folsomia candida</name>
    <name type="common">Springtail</name>
    <dbReference type="NCBI Taxonomy" id="158441"/>
    <lineage>
        <taxon>Eukaryota</taxon>
        <taxon>Metazoa</taxon>
        <taxon>Ecdysozoa</taxon>
        <taxon>Arthropoda</taxon>
        <taxon>Hexapoda</taxon>
        <taxon>Collembola</taxon>
        <taxon>Entomobryomorpha</taxon>
        <taxon>Isotomoidea</taxon>
        <taxon>Isotomidae</taxon>
        <taxon>Proisotominae</taxon>
        <taxon>Folsomia</taxon>
    </lineage>
</organism>
<dbReference type="InterPro" id="IPR005312">
    <property type="entry name" value="DUF1759"/>
</dbReference>
<dbReference type="InterPro" id="IPR012337">
    <property type="entry name" value="RNaseH-like_sf"/>
</dbReference>
<evidence type="ECO:0000313" key="4">
    <source>
        <dbReference type="Proteomes" id="UP000198287"/>
    </source>
</evidence>
<dbReference type="Pfam" id="PF17921">
    <property type="entry name" value="Integrase_H2C2"/>
    <property type="match status" value="1"/>
</dbReference>
<dbReference type="GO" id="GO:0003676">
    <property type="term" value="F:nucleic acid binding"/>
    <property type="evidence" value="ECO:0007669"/>
    <property type="project" value="InterPro"/>
</dbReference>
<dbReference type="GO" id="GO:0071897">
    <property type="term" value="P:DNA biosynthetic process"/>
    <property type="evidence" value="ECO:0007669"/>
    <property type="project" value="UniProtKB-ARBA"/>
</dbReference>
<dbReference type="PANTHER" id="PTHR47331:SF1">
    <property type="entry name" value="GAG-LIKE PROTEIN"/>
    <property type="match status" value="1"/>
</dbReference>
<evidence type="ECO:0000259" key="2">
    <source>
        <dbReference type="PROSITE" id="PS50994"/>
    </source>
</evidence>
<dbReference type="SUPFAM" id="SSF53098">
    <property type="entry name" value="Ribonuclease H-like"/>
    <property type="match status" value="1"/>
</dbReference>
<accession>A0A226EKF8</accession>
<sequence length="1936" mass="220938">MPVTTRGGAAKEAQDQSLQQRVEGVISGSPAEEKTSPTVKSSSMKSSMSSLTLQTEVKFNDLMEEKQEALLELELEVINIEADIFENEDRAKGLAEELALLDPTTEDAKVKKTEGQELNKAIRKLNTKLRTVNLKIKKVKEEIEKLPAKKELAQAIIQAQYDDEQSLSGSDKSDGGKVDVSDDTVKWVGDHTVVPESEEEMKRKEELEGMERRIENLRIHQEVKEFRQEVYPPELRHGPTPQDQLLPIMAKVAESLQLLQQQASAVQAPQDSVTQKFFARQSTSKDLPWFSGKPEEWPAFISELENTTSICHFTDAENMQRLRKCLKGDAAKAVQSLMISPHNMLEVVETLKTRFGQPEHIIDSLIKKVRAAPAIREDKLDTVIEFGTAVVNLMSTIKALRCDEHLNNPMLMKELKEKLPSSYKMQWMEWIEADGVRVADLQEFTRWIKKKLNTACKLVAPVIKDYKKEDTQDKFDKKQHGRWKKEATVHRVNEKEEFSEVQRRERVRKCHFCDKSDHKTSQCLILLNLSADNRILKVGEKKLCFSCLVAGHSTKNCRSKKQCGIDDCKFTHHPMLHGAKPIQQLLQRRRDDNVDNNGPAQVHYVNAASLRYVQVEVSGPAGNEVVLALEDDGADIAIAEEEVAAVVGADGPSAPFCMATCSGDGHHPEARNVKFGIRGAFGQSAQFKMNNVKTVRNLNLKSVTLDMDKLKARFPYLRNLPLKSYFNVKPKMLIGSSHFELIEHLKTIKGGPGEPIAVKSRLGWSIISSRSVGSEQNVSYNAHHICAEYTEESLHQLVKKSFTIEDFGVKLADERPRSKEDLRAMKVMESTTLRAQDGQRFETGLLWKQDELTLPESKNMALNRLKCQERKMDKNPEFAEAYCKKMDEYLEKGFIRKLSASEVAVRSPRNWYLPHFGVLNPNKPGKLRLVFDAAAKSHGVSLNDHLCQGPDLNNPLVSVLMKFRQYKYAFAGDIKDMFHRVFIREEDRAAQRFLWRGMTRDQDPDEYEMLVMIFGATSSPTSAQYAKNLNANQHEEEFPDASKAIKTKFYVDDYLDSKPTEEEAIKIIEEVIHVQEKAGFEVCNWVANSSTIVKAIKEDLRSKDVKELDLDNSDLPEGRVLGLWWDPSKDEFRYKLNFHKIAEKIMDGSQRPTKRQVLRVVMSVFDPLGFVGHLIVKAKILMQDIWRSEIGWDDEVPETINLKWQGWLEELQGIASVRIPRCYSTLIPESKSTQLHVFCDASEKAYVAIAFLRVESESSVDINLVMARTRVTPLKPMAIPRLELQAALMGARMASTIKKELEIKITSQIFWTDSFTVICWLRNDARRFKQFVSHRLGEILEETDVADWRWIPTKLNIADDATRDHLPTDLSENSRWFKAEEFLKEDESIWPRERSRGEEHADAEAELKVEVKSIVQKSLQIDPAACSSYIKLVRITAWMIRLARSMKKCAASAEKLSVSRQELKLNEFRQAEDYLIMKAQEEEYSVEMRLLHEGKPLSKYSALIALNPFIDEKGILRMHTRLQNSECIPDQVKKPIILRGQNPFTKLLVKHYHEAAGHQGRGTVASELRQKFWITGLTSAVKEAFAKCQYCKNRKVKPVVPEMADLPKVRFESHIRPFTNTGLDYFGPMEVTIGRRREKRWGALFTCLSTRAVHLELADNFSTDAAINAIRRFSCRRGQPSHLYSDNGTNFHGADNELKKALHELDQGEMNGKCLELGIQWHFIPPASPHMGGVWERMVGVVKKVLSSMMSEEAYPEDTLRTFLTEAESIVNKRPLTEISMDPNDPVVLTPNHFLLGWNSGQDPREESEQNLGNFKNCDMMKKKGWRASQRMADEFWRKWVKNYLPTLTQRKKWNEPCKPLQVDDIVVIVDEQAKRNTWEKGRVIAVYQGKDGKVRVAKIKTPRGTFDRPVAKLAVLDVRREDDTSFIEGKNVLGP</sequence>
<dbReference type="PANTHER" id="PTHR47331">
    <property type="entry name" value="PHD-TYPE DOMAIN-CONTAINING PROTEIN"/>
    <property type="match status" value="1"/>
</dbReference>
<dbReference type="Gene3D" id="3.30.70.270">
    <property type="match status" value="1"/>
</dbReference>
<comment type="caution">
    <text evidence="3">The sequence shown here is derived from an EMBL/GenBank/DDBJ whole genome shotgun (WGS) entry which is preliminary data.</text>
</comment>
<dbReference type="GO" id="GO:0042575">
    <property type="term" value="C:DNA polymerase complex"/>
    <property type="evidence" value="ECO:0007669"/>
    <property type="project" value="UniProtKB-ARBA"/>
</dbReference>
<dbReference type="Gene3D" id="1.10.340.70">
    <property type="match status" value="1"/>
</dbReference>
<dbReference type="OMA" id="MEWIEAD"/>
<dbReference type="GO" id="GO:0015074">
    <property type="term" value="P:DNA integration"/>
    <property type="evidence" value="ECO:0007669"/>
    <property type="project" value="InterPro"/>
</dbReference>
<feature type="domain" description="Integrase catalytic" evidence="2">
    <location>
        <begin position="1613"/>
        <end position="1799"/>
    </location>
</feature>
<dbReference type="InterPro" id="IPR040676">
    <property type="entry name" value="DUF5641"/>
</dbReference>
<dbReference type="Gene3D" id="3.10.10.10">
    <property type="entry name" value="HIV Type 1 Reverse Transcriptase, subunit A, domain 1"/>
    <property type="match status" value="1"/>
</dbReference>
<dbReference type="OrthoDB" id="7758973at2759"/>
<dbReference type="EMBL" id="LNIX01000003">
    <property type="protein sequence ID" value="OXA57597.1"/>
    <property type="molecule type" value="Genomic_DNA"/>
</dbReference>
<dbReference type="SUPFAM" id="SSF56672">
    <property type="entry name" value="DNA/RNA polymerases"/>
    <property type="match status" value="1"/>
</dbReference>
<gene>
    <name evidence="3" type="ORF">Fcan01_08141</name>
</gene>
<feature type="compositionally biased region" description="Basic and acidic residues" evidence="1">
    <location>
        <begin position="171"/>
        <end position="182"/>
    </location>
</feature>
<dbReference type="InterPro" id="IPR043128">
    <property type="entry name" value="Rev_trsase/Diguanyl_cyclase"/>
</dbReference>
<dbReference type="Gene3D" id="3.30.420.10">
    <property type="entry name" value="Ribonuclease H-like superfamily/Ribonuclease H"/>
    <property type="match status" value="1"/>
</dbReference>
<reference evidence="3 4" key="1">
    <citation type="submission" date="2015-12" db="EMBL/GenBank/DDBJ databases">
        <title>The genome of Folsomia candida.</title>
        <authorList>
            <person name="Faddeeva A."/>
            <person name="Derks M.F."/>
            <person name="Anvar Y."/>
            <person name="Smit S."/>
            <person name="Van Straalen N."/>
            <person name="Roelofs D."/>
        </authorList>
    </citation>
    <scope>NUCLEOTIDE SEQUENCE [LARGE SCALE GENOMIC DNA]</scope>
    <source>
        <strain evidence="3 4">VU population</strain>
        <tissue evidence="3">Whole body</tissue>
    </source>
</reference>
<evidence type="ECO:0000256" key="1">
    <source>
        <dbReference type="SAM" id="MobiDB-lite"/>
    </source>
</evidence>
<dbReference type="InterPro" id="IPR041588">
    <property type="entry name" value="Integrase_H2C2"/>
</dbReference>
<dbReference type="Pfam" id="PF05380">
    <property type="entry name" value="Peptidase_A17"/>
    <property type="match status" value="1"/>
</dbReference>
<name>A0A226EKF8_FOLCA</name>
<dbReference type="InterPro" id="IPR043502">
    <property type="entry name" value="DNA/RNA_pol_sf"/>
</dbReference>
<dbReference type="PROSITE" id="PS50994">
    <property type="entry name" value="INTEGRASE"/>
    <property type="match status" value="1"/>
</dbReference>
<dbReference type="CDD" id="cd01644">
    <property type="entry name" value="RT_pepA17"/>
    <property type="match status" value="1"/>
</dbReference>
<feature type="region of interest" description="Disordered" evidence="1">
    <location>
        <begin position="161"/>
        <end position="182"/>
    </location>
</feature>
<dbReference type="Pfam" id="PF03564">
    <property type="entry name" value="DUF1759"/>
    <property type="match status" value="1"/>
</dbReference>
<evidence type="ECO:0000313" key="3">
    <source>
        <dbReference type="EMBL" id="OXA57597.1"/>
    </source>
</evidence>
<protein>
    <recommendedName>
        <fullName evidence="2">Integrase catalytic domain-containing protein</fullName>
    </recommendedName>
</protein>
<dbReference type="InterPro" id="IPR036397">
    <property type="entry name" value="RNaseH_sf"/>
</dbReference>
<feature type="region of interest" description="Disordered" evidence="1">
    <location>
        <begin position="1"/>
        <end position="47"/>
    </location>
</feature>
<dbReference type="Proteomes" id="UP000198287">
    <property type="component" value="Unassembled WGS sequence"/>
</dbReference>
<dbReference type="InterPro" id="IPR008042">
    <property type="entry name" value="Retrotrans_Pao"/>
</dbReference>
<keyword evidence="4" id="KW-1185">Reference proteome</keyword>
<dbReference type="Pfam" id="PF18701">
    <property type="entry name" value="DUF5641"/>
    <property type="match status" value="1"/>
</dbReference>
<proteinExistence type="predicted"/>
<dbReference type="InterPro" id="IPR001584">
    <property type="entry name" value="Integrase_cat-core"/>
</dbReference>